<reference evidence="8 9" key="1">
    <citation type="submission" date="2020-08" db="EMBL/GenBank/DDBJ databases">
        <title>Genomic Encyclopedia of Type Strains, Phase IV (KMG-IV): sequencing the most valuable type-strain genomes for metagenomic binning, comparative biology and taxonomic classification.</title>
        <authorList>
            <person name="Goeker M."/>
        </authorList>
    </citation>
    <scope>NUCLEOTIDE SEQUENCE [LARGE SCALE GENOMIC DNA]</scope>
    <source>
        <strain evidence="8 9">DSM 23240</strain>
    </source>
</reference>
<evidence type="ECO:0000259" key="7">
    <source>
        <dbReference type="Pfam" id="PF02562"/>
    </source>
</evidence>
<proteinExistence type="inferred from homology"/>
<dbReference type="InterPro" id="IPR027417">
    <property type="entry name" value="P-loop_NTPase"/>
</dbReference>
<feature type="domain" description="PhoH-like protein" evidence="7">
    <location>
        <begin position="138"/>
        <end position="341"/>
    </location>
</feature>
<keyword evidence="4" id="KW-0547">Nucleotide-binding</keyword>
<dbReference type="GO" id="GO:0005524">
    <property type="term" value="F:ATP binding"/>
    <property type="evidence" value="ECO:0007669"/>
    <property type="project" value="UniProtKB-KW"/>
</dbReference>
<dbReference type="Proteomes" id="UP000571084">
    <property type="component" value="Unassembled WGS sequence"/>
</dbReference>
<evidence type="ECO:0000256" key="5">
    <source>
        <dbReference type="ARBA" id="ARBA00022840"/>
    </source>
</evidence>
<comment type="similarity">
    <text evidence="2">Belongs to the PhoH family.</text>
</comment>
<dbReference type="PANTHER" id="PTHR30473">
    <property type="entry name" value="PROTEIN PHOH"/>
    <property type="match status" value="1"/>
</dbReference>
<dbReference type="FunFam" id="3.40.50.300:FF:000013">
    <property type="entry name" value="PhoH family ATPase"/>
    <property type="match status" value="1"/>
</dbReference>
<dbReference type="Pfam" id="PF02562">
    <property type="entry name" value="PhoH"/>
    <property type="match status" value="1"/>
</dbReference>
<organism evidence="8 9">
    <name type="scientific">Glaciimonas immobilis</name>
    <dbReference type="NCBI Taxonomy" id="728004"/>
    <lineage>
        <taxon>Bacteria</taxon>
        <taxon>Pseudomonadati</taxon>
        <taxon>Pseudomonadota</taxon>
        <taxon>Betaproteobacteria</taxon>
        <taxon>Burkholderiales</taxon>
        <taxon>Oxalobacteraceae</taxon>
        <taxon>Glaciimonas</taxon>
    </lineage>
</organism>
<dbReference type="EMBL" id="JACHHQ010000005">
    <property type="protein sequence ID" value="MBB5200653.1"/>
    <property type="molecule type" value="Genomic_DNA"/>
</dbReference>
<name>A0A840RSM3_9BURK</name>
<dbReference type="InterPro" id="IPR003714">
    <property type="entry name" value="PhoH"/>
</dbReference>
<evidence type="ECO:0000256" key="4">
    <source>
        <dbReference type="ARBA" id="ARBA00022741"/>
    </source>
</evidence>
<dbReference type="Gene3D" id="3.40.50.300">
    <property type="entry name" value="P-loop containing nucleotide triphosphate hydrolases"/>
    <property type="match status" value="1"/>
</dbReference>
<evidence type="ECO:0000313" key="9">
    <source>
        <dbReference type="Proteomes" id="UP000571084"/>
    </source>
</evidence>
<protein>
    <recommendedName>
        <fullName evidence="6">PhoH-like protein</fullName>
    </recommendedName>
</protein>
<dbReference type="AlphaFoldDB" id="A0A840RSM3"/>
<comment type="caution">
    <text evidence="8">The sequence shown here is derived from an EMBL/GenBank/DDBJ whole genome shotgun (WGS) entry which is preliminary data.</text>
</comment>
<evidence type="ECO:0000256" key="1">
    <source>
        <dbReference type="ARBA" id="ARBA00004496"/>
    </source>
</evidence>
<gene>
    <name evidence="8" type="ORF">HNR39_002495</name>
</gene>
<comment type="subcellular location">
    <subcellularLocation>
        <location evidence="1">Cytoplasm</location>
    </subcellularLocation>
</comment>
<keyword evidence="9" id="KW-1185">Reference proteome</keyword>
<evidence type="ECO:0000256" key="6">
    <source>
        <dbReference type="ARBA" id="ARBA00039970"/>
    </source>
</evidence>
<evidence type="ECO:0000256" key="3">
    <source>
        <dbReference type="ARBA" id="ARBA00022490"/>
    </source>
</evidence>
<dbReference type="PANTHER" id="PTHR30473:SF1">
    <property type="entry name" value="PHOH-LIKE PROTEIN"/>
    <property type="match status" value="1"/>
</dbReference>
<dbReference type="GO" id="GO:0005829">
    <property type="term" value="C:cytosol"/>
    <property type="evidence" value="ECO:0007669"/>
    <property type="project" value="TreeGrafter"/>
</dbReference>
<keyword evidence="3" id="KW-0963">Cytoplasm</keyword>
<evidence type="ECO:0000256" key="2">
    <source>
        <dbReference type="ARBA" id="ARBA00010393"/>
    </source>
</evidence>
<dbReference type="InterPro" id="IPR051451">
    <property type="entry name" value="PhoH2-like"/>
</dbReference>
<evidence type="ECO:0000313" key="8">
    <source>
        <dbReference type="EMBL" id="MBB5200653.1"/>
    </source>
</evidence>
<dbReference type="RefSeq" id="WP_168055869.1">
    <property type="nucleotide sequence ID" value="NZ_JAAOZT010000007.1"/>
</dbReference>
<sequence>MKTKTKTPTQPYFFIPEPLDNTRLAHLCGPLDENLRQISAALDVTLFRRGEKFIASGANAERAVAILEQFYAIAHRVISVEEIQLALVEQRANEALKLVAAGGSDAASDDNSGDNFATTPIPPSQIESPILKTRRADLRGRTPHQMAYIRAILEHDVTLGIGPAGTGKTYLAVACAVDALERDAVKRIVLTRPAVEAGERLGFLPGDLAQKIDPYLRPLYDALYDLLGFDRTQKMFEKQAIEIAPLAYMRGRTLNHAFIILDEAQNTTPEQMKMFLTRIGFGSKAVVTGDVTQIDLQRGQKSGLIDAMNIMKDVRGIAFTRFNSTDVVRHPLVARIVDAYEAASLATPVAPTHGVIDPVVPPVKPVKIPKPIETGITKRARSRNVAKK</sequence>
<dbReference type="SUPFAM" id="SSF52540">
    <property type="entry name" value="P-loop containing nucleoside triphosphate hydrolases"/>
    <property type="match status" value="1"/>
</dbReference>
<keyword evidence="5" id="KW-0067">ATP-binding</keyword>
<accession>A0A840RSM3</accession>